<accession>A0A380JTJ1</accession>
<evidence type="ECO:0000313" key="2">
    <source>
        <dbReference type="Proteomes" id="UP000254797"/>
    </source>
</evidence>
<dbReference type="AlphaFoldDB" id="A0A380JTJ1"/>
<gene>
    <name evidence="1" type="ORF">NCTC4670_00485</name>
</gene>
<reference evidence="1 2" key="1">
    <citation type="submission" date="2018-06" db="EMBL/GenBank/DDBJ databases">
        <authorList>
            <consortium name="Pathogen Informatics"/>
            <person name="Doyle S."/>
        </authorList>
    </citation>
    <scope>NUCLEOTIDE SEQUENCE [LARGE SCALE GENOMIC DNA]</scope>
    <source>
        <strain evidence="1 2">NCTC4670</strain>
    </source>
</reference>
<evidence type="ECO:0000313" key="1">
    <source>
        <dbReference type="EMBL" id="SUN48239.1"/>
    </source>
</evidence>
<proteinExistence type="predicted"/>
<protein>
    <submittedName>
        <fullName evidence="1">Uncharacterized protein</fullName>
    </submittedName>
</protein>
<sequence>MVIVPLQIDVPSLYHKYIACQHLDGNDKAPRFRTISSKFRFDYHF</sequence>
<name>A0A380JTJ1_STRDY</name>
<dbReference type="EMBL" id="UHFG01000004">
    <property type="protein sequence ID" value="SUN48239.1"/>
    <property type="molecule type" value="Genomic_DNA"/>
</dbReference>
<organism evidence="1 2">
    <name type="scientific">Streptococcus dysgalactiae subsp. dysgalactiae</name>
    <dbReference type="NCBI Taxonomy" id="99822"/>
    <lineage>
        <taxon>Bacteria</taxon>
        <taxon>Bacillati</taxon>
        <taxon>Bacillota</taxon>
        <taxon>Bacilli</taxon>
        <taxon>Lactobacillales</taxon>
        <taxon>Streptococcaceae</taxon>
        <taxon>Streptococcus</taxon>
    </lineage>
</organism>
<dbReference type="Proteomes" id="UP000254797">
    <property type="component" value="Unassembled WGS sequence"/>
</dbReference>